<dbReference type="Proteomes" id="UP000271705">
    <property type="component" value="Unassembled WGS sequence"/>
</dbReference>
<feature type="transmembrane region" description="Helical" evidence="3">
    <location>
        <begin position="101"/>
        <end position="126"/>
    </location>
</feature>
<dbReference type="AlphaFoldDB" id="A0A3S0HG07"/>
<feature type="domain" description="Peptidase M56" evidence="5">
    <location>
        <begin position="44"/>
        <end position="255"/>
    </location>
</feature>
<dbReference type="CDD" id="cd12797">
    <property type="entry name" value="M23_peptidase"/>
    <property type="match status" value="1"/>
</dbReference>
<dbReference type="InterPro" id="IPR008756">
    <property type="entry name" value="Peptidase_M56"/>
</dbReference>
<feature type="transmembrane region" description="Helical" evidence="3">
    <location>
        <begin position="310"/>
        <end position="331"/>
    </location>
</feature>
<dbReference type="Pfam" id="PF01551">
    <property type="entry name" value="Peptidase_M23"/>
    <property type="match status" value="1"/>
</dbReference>
<feature type="domain" description="M23ase beta-sheet core" evidence="4">
    <location>
        <begin position="386"/>
        <end position="484"/>
    </location>
</feature>
<dbReference type="InterPro" id="IPR016047">
    <property type="entry name" value="M23ase_b-sheet_dom"/>
</dbReference>
<evidence type="ECO:0000256" key="2">
    <source>
        <dbReference type="SAM" id="MobiDB-lite"/>
    </source>
</evidence>
<reference evidence="6 7" key="1">
    <citation type="submission" date="2018-12" db="EMBL/GenBank/DDBJ databases">
        <authorList>
            <person name="Kartti S."/>
            <person name="Manni A."/>
            <person name="Chemao El Fihri M.W."/>
            <person name="Laamarti M."/>
            <person name="Temsamani L."/>
            <person name="El Jamali J.E."/>
            <person name="Ouadghiri M."/>
            <person name="Ibrahimi A."/>
            <person name="Filati-Maltouf A."/>
        </authorList>
    </citation>
    <scope>NUCLEOTIDE SEQUENCE [LARGE SCALE GENOMIC DNA]</scope>
    <source>
        <strain evidence="6 7">MDMC339</strain>
    </source>
</reference>
<keyword evidence="3" id="KW-1133">Transmembrane helix</keyword>
<keyword evidence="3" id="KW-0472">Membrane</keyword>
<dbReference type="InterPro" id="IPR011055">
    <property type="entry name" value="Dup_hybrid_motif"/>
</dbReference>
<dbReference type="InterPro" id="IPR050570">
    <property type="entry name" value="Cell_wall_metabolism_enzyme"/>
</dbReference>
<dbReference type="CDD" id="cd07341">
    <property type="entry name" value="M56_BlaR1_MecR1_like"/>
    <property type="match status" value="1"/>
</dbReference>
<evidence type="ECO:0000259" key="4">
    <source>
        <dbReference type="Pfam" id="PF01551"/>
    </source>
</evidence>
<dbReference type="PANTHER" id="PTHR21666">
    <property type="entry name" value="PEPTIDASE-RELATED"/>
    <property type="match status" value="1"/>
</dbReference>
<gene>
    <name evidence="6" type="ORF">EKL94_05625</name>
</gene>
<feature type="region of interest" description="Disordered" evidence="2">
    <location>
        <begin position="449"/>
        <end position="470"/>
    </location>
</feature>
<keyword evidence="3" id="KW-0812">Transmembrane</keyword>
<sequence>MSLSSTAPWMISLAASLLGAGLAWYGAQSLQRLLRLSHASTRFWLAAWLCAVLPPLLALLLPVQAAPLQELASALPVALDSGIAVLQPVQQLPALAATEPLMAWLTPLLLTVYIAGVMLTLVRWTLASRRLRALLRRSHPLQTAQLPGPQSRHAVQELQQEGVALRIVEGSGTPFALCRPQPQIILPTACLALPDRTLRLVIGHEAAHLQRRDPQRAALMRFVGALYWFNPFVRRIAARMQLAAELQCDARALAEGGAANDGRLLAHAYVQTLRYATAVQPASALTHRDLGGHQVRLQHMLKGDNGRRPGLTSVLLLLALGSACTVGVATVQATVVAGPTRVTLPLPIASVTLVEATLPPPSFFMPLSNARVTSVFGHVADFRQSAHHGTDFAARRGTAVLAPADGTVIAATHAYPDGANYGTVVVIDHGGGWQSLFAHLQDFAVQPGQQVRRGDPIARSGNTGRTTGPHLHMELLRNGTRVDPQHWLQ</sequence>
<dbReference type="Pfam" id="PF05569">
    <property type="entry name" value="Peptidase_M56"/>
    <property type="match status" value="1"/>
</dbReference>
<evidence type="ECO:0000259" key="5">
    <source>
        <dbReference type="Pfam" id="PF05569"/>
    </source>
</evidence>
<feature type="transmembrane region" description="Helical" evidence="3">
    <location>
        <begin position="39"/>
        <end position="61"/>
    </location>
</feature>
<evidence type="ECO:0000256" key="1">
    <source>
        <dbReference type="ARBA" id="ARBA00022729"/>
    </source>
</evidence>
<accession>A0A3S0HG07</accession>
<name>A0A3S0HG07_STEMA</name>
<dbReference type="PANTHER" id="PTHR21666:SF289">
    <property type="entry name" value="L-ALA--D-GLU ENDOPEPTIDASE"/>
    <property type="match status" value="1"/>
</dbReference>
<dbReference type="RefSeq" id="WP_126928331.1">
    <property type="nucleotide sequence ID" value="NZ_RXLZ01000011.1"/>
</dbReference>
<keyword evidence="1" id="KW-0732">Signal</keyword>
<evidence type="ECO:0000256" key="3">
    <source>
        <dbReference type="SAM" id="Phobius"/>
    </source>
</evidence>
<dbReference type="SUPFAM" id="SSF51261">
    <property type="entry name" value="Duplicated hybrid motif"/>
    <property type="match status" value="1"/>
</dbReference>
<comment type="caution">
    <text evidence="6">The sequence shown here is derived from an EMBL/GenBank/DDBJ whole genome shotgun (WGS) entry which is preliminary data.</text>
</comment>
<protein>
    <submittedName>
        <fullName evidence="6">Metalloendopeptidase</fullName>
    </submittedName>
</protein>
<evidence type="ECO:0000313" key="7">
    <source>
        <dbReference type="Proteomes" id="UP000271705"/>
    </source>
</evidence>
<evidence type="ECO:0000313" key="6">
    <source>
        <dbReference type="EMBL" id="RTQ90750.1"/>
    </source>
</evidence>
<organism evidence="6 7">
    <name type="scientific">Stenotrophomonas maltophilia</name>
    <name type="common">Pseudomonas maltophilia</name>
    <name type="synonym">Xanthomonas maltophilia</name>
    <dbReference type="NCBI Taxonomy" id="40324"/>
    <lineage>
        <taxon>Bacteria</taxon>
        <taxon>Pseudomonadati</taxon>
        <taxon>Pseudomonadota</taxon>
        <taxon>Gammaproteobacteria</taxon>
        <taxon>Lysobacterales</taxon>
        <taxon>Lysobacteraceae</taxon>
        <taxon>Stenotrophomonas</taxon>
        <taxon>Stenotrophomonas maltophilia group</taxon>
    </lineage>
</organism>
<dbReference type="EMBL" id="RXLZ01000011">
    <property type="protein sequence ID" value="RTQ90750.1"/>
    <property type="molecule type" value="Genomic_DNA"/>
</dbReference>
<dbReference type="Gene3D" id="2.70.70.10">
    <property type="entry name" value="Glucose Permease (Domain IIA)"/>
    <property type="match status" value="1"/>
</dbReference>
<dbReference type="GO" id="GO:0004222">
    <property type="term" value="F:metalloendopeptidase activity"/>
    <property type="evidence" value="ECO:0007669"/>
    <property type="project" value="TreeGrafter"/>
</dbReference>
<proteinExistence type="predicted"/>
<feature type="transmembrane region" description="Helical" evidence="3">
    <location>
        <begin position="6"/>
        <end position="27"/>
    </location>
</feature>